<feature type="chain" id="PRO_5039946304" evidence="2">
    <location>
        <begin position="22"/>
        <end position="317"/>
    </location>
</feature>
<reference evidence="3" key="1">
    <citation type="submission" date="2022-08" db="EMBL/GenBank/DDBJ databases">
        <title>Nisaea acidiphila sp. nov., isolated from a marine algal debris and emended description of the genus Nisaea Urios et al. 2008.</title>
        <authorList>
            <person name="Kwon K."/>
        </authorList>
    </citation>
    <scope>NUCLEOTIDE SEQUENCE</scope>
    <source>
        <strain evidence="3">MEBiC11861</strain>
    </source>
</reference>
<dbReference type="PANTHER" id="PTHR42928:SF5">
    <property type="entry name" value="BLR1237 PROTEIN"/>
    <property type="match status" value="1"/>
</dbReference>
<dbReference type="InterPro" id="IPR005064">
    <property type="entry name" value="BUG"/>
</dbReference>
<dbReference type="InterPro" id="IPR042100">
    <property type="entry name" value="Bug_dom1"/>
</dbReference>
<proteinExistence type="inferred from homology"/>
<dbReference type="KEGG" id="naci:NUH88_12655"/>
<protein>
    <submittedName>
        <fullName evidence="3">Tripartite tricarboxylate transporter substrate binding protein</fullName>
    </submittedName>
</protein>
<keyword evidence="4" id="KW-1185">Reference proteome</keyword>
<dbReference type="PANTHER" id="PTHR42928">
    <property type="entry name" value="TRICARBOXYLATE-BINDING PROTEIN"/>
    <property type="match status" value="1"/>
</dbReference>
<dbReference type="RefSeq" id="WP_257766773.1">
    <property type="nucleotide sequence ID" value="NZ_CP102480.1"/>
</dbReference>
<dbReference type="SUPFAM" id="SSF53850">
    <property type="entry name" value="Periplasmic binding protein-like II"/>
    <property type="match status" value="1"/>
</dbReference>
<organism evidence="3 4">
    <name type="scientific">Nisaea acidiphila</name>
    <dbReference type="NCBI Taxonomy" id="1862145"/>
    <lineage>
        <taxon>Bacteria</taxon>
        <taxon>Pseudomonadati</taxon>
        <taxon>Pseudomonadota</taxon>
        <taxon>Alphaproteobacteria</taxon>
        <taxon>Rhodospirillales</taxon>
        <taxon>Thalassobaculaceae</taxon>
        <taxon>Nisaea</taxon>
    </lineage>
</organism>
<evidence type="ECO:0000313" key="4">
    <source>
        <dbReference type="Proteomes" id="UP001060336"/>
    </source>
</evidence>
<gene>
    <name evidence="3" type="ORF">NUH88_12655</name>
</gene>
<sequence>MMKRLLAAAGLFLAATAPVPAADFPTKPVEMIVNFGAGGSTDTVARLLADKMGAVLGQNVVVSNTGGAGGTLGVAATAEKSADGYHIGTANMPALAILPQLRELPYKPSDVVQIAGVMPYDYGIFAKQDAPYDTWEELVAYAKANPGKVTYGSVGTGTTNHLMMERIAKEIGISWRHVPFKGGAKAIAALVGGHVDIVNNTIGPILQPVKIGKVKPILVTSARPFKQIPDMPVILDKGFSFAQVSYMSIIAPAGIPDDVRSKLEGAVKAAAEDPEVLASAAKLDLYPAFLPGAEYESMLAEMGKDWGLLLKELGLPK</sequence>
<feature type="signal peptide" evidence="2">
    <location>
        <begin position="1"/>
        <end position="21"/>
    </location>
</feature>
<name>A0A9J7ANU1_9PROT</name>
<dbReference type="EMBL" id="CP102480">
    <property type="protein sequence ID" value="UUX48265.1"/>
    <property type="molecule type" value="Genomic_DNA"/>
</dbReference>
<evidence type="ECO:0000256" key="2">
    <source>
        <dbReference type="SAM" id="SignalP"/>
    </source>
</evidence>
<dbReference type="AlphaFoldDB" id="A0A9J7ANU1"/>
<dbReference type="Gene3D" id="3.40.190.150">
    <property type="entry name" value="Bordetella uptake gene, domain 1"/>
    <property type="match status" value="1"/>
</dbReference>
<evidence type="ECO:0000313" key="3">
    <source>
        <dbReference type="EMBL" id="UUX48265.1"/>
    </source>
</evidence>
<accession>A0A9J7ANU1</accession>
<dbReference type="CDD" id="cd07012">
    <property type="entry name" value="PBP2_Bug_TTT"/>
    <property type="match status" value="1"/>
</dbReference>
<keyword evidence="2" id="KW-0732">Signal</keyword>
<dbReference type="Proteomes" id="UP001060336">
    <property type="component" value="Chromosome"/>
</dbReference>
<dbReference type="Pfam" id="PF03401">
    <property type="entry name" value="TctC"/>
    <property type="match status" value="1"/>
</dbReference>
<evidence type="ECO:0000256" key="1">
    <source>
        <dbReference type="ARBA" id="ARBA00006987"/>
    </source>
</evidence>
<comment type="similarity">
    <text evidence="1">Belongs to the UPF0065 (bug) family.</text>
</comment>
<dbReference type="Gene3D" id="3.40.190.10">
    <property type="entry name" value="Periplasmic binding protein-like II"/>
    <property type="match status" value="1"/>
</dbReference>
<dbReference type="PIRSF" id="PIRSF017082">
    <property type="entry name" value="YflP"/>
    <property type="match status" value="1"/>
</dbReference>